<sequence length="305" mass="35720">MLGKIKDIYSQAGYDTFRKKYDKDKAVFLMYQKDPETWEKVIEVILRDYKELDDKGKEIGNPFERYKVKNGFVRKYSRKNKGTEIKSLKYYDNKLGNHIDITPDNSKHSVVLQSINPWRADLYFNPETTKYELMGLKYADLSFEKGTGNYSISQEKYDEIKEREGISSTSEFKFTLYKNDLILVKDIEAGRKLNFDKNKEIEFQQLFRFLSRTMPNQKHYAELKPYDKAKFDGGQPLLTIFGNVAKGGQCLKSLNKFNISIYKVKTDILGHKYYIKKKVTNLNLILRIKSKISSKRGCNIFVNAI</sequence>
<proteinExistence type="predicted"/>
<dbReference type="Pfam" id="PF18070">
    <property type="entry name" value="Cas9_PI2"/>
    <property type="match status" value="1"/>
</dbReference>
<dbReference type="Pfam" id="PF18061">
    <property type="entry name" value="CRISPR_Cas9_WED"/>
    <property type="match status" value="1"/>
</dbReference>
<dbReference type="InterPro" id="IPR040555">
    <property type="entry name" value="Cas9_PI2"/>
</dbReference>
<accession>A0A1L7LIE3</accession>
<evidence type="ECO:0000313" key="3">
    <source>
        <dbReference type="EMBL" id="BAQ23963.1"/>
    </source>
</evidence>
<dbReference type="EMBL" id="AP014612">
    <property type="protein sequence ID" value="BAQ23963.1"/>
    <property type="molecule type" value="Genomic_DNA"/>
</dbReference>
<reference evidence="3 4" key="1">
    <citation type="journal article" date="2016" name="Microbiol. Immunol.">
        <title>Complete genome sequence of Streptococcus troglodytae TKU31 isolated from the oral cavity of a chimpanzee (Pan troglodytes).</title>
        <authorList>
            <person name="Okamoto M."/>
            <person name="Naito M."/>
            <person name="Miyanohara M."/>
            <person name="Imai S."/>
            <person name="Nomura Y."/>
            <person name="Saito W."/>
            <person name="Momoi Y."/>
            <person name="Takada K."/>
            <person name="Miyabe-Nishiwaki T."/>
            <person name="Tomonaga M."/>
            <person name="Hanada N."/>
        </authorList>
    </citation>
    <scope>NUCLEOTIDE SEQUENCE [LARGE SCALE GENOMIC DNA]</scope>
    <source>
        <strain evidence="4">TKU 31</strain>
    </source>
</reference>
<organism evidence="3 4">
    <name type="scientific">Streptococcus troglodytae</name>
    <dbReference type="NCBI Taxonomy" id="1111760"/>
    <lineage>
        <taxon>Bacteria</taxon>
        <taxon>Bacillati</taxon>
        <taxon>Bacillota</taxon>
        <taxon>Bacilli</taxon>
        <taxon>Lactobacillales</taxon>
        <taxon>Streptococcaceae</taxon>
        <taxon>Streptococcus</taxon>
    </lineage>
</organism>
<dbReference type="KEGG" id="strg:SRT_07020"/>
<evidence type="ECO:0000259" key="2">
    <source>
        <dbReference type="Pfam" id="PF18070"/>
    </source>
</evidence>
<protein>
    <submittedName>
        <fullName evidence="3">CRISPR-associated protein, Csn1 family</fullName>
    </submittedName>
</protein>
<feature type="domain" description="Cas9 WED" evidence="1">
    <location>
        <begin position="1"/>
        <end position="113"/>
    </location>
</feature>
<dbReference type="InterPro" id="IPR040656">
    <property type="entry name" value="Cas9_WED_dom"/>
</dbReference>
<feature type="domain" description="Cas9 PI" evidence="2">
    <location>
        <begin position="117"/>
        <end position="177"/>
    </location>
</feature>
<evidence type="ECO:0000313" key="4">
    <source>
        <dbReference type="Proteomes" id="UP000217758"/>
    </source>
</evidence>
<evidence type="ECO:0000259" key="1">
    <source>
        <dbReference type="Pfam" id="PF18061"/>
    </source>
</evidence>
<name>A0A1L7LIE3_9STRE</name>
<dbReference type="Proteomes" id="UP000217758">
    <property type="component" value="Chromosome"/>
</dbReference>
<gene>
    <name evidence="3" type="ORF">SRT_07020</name>
</gene>
<dbReference type="AlphaFoldDB" id="A0A1L7LIE3"/>
<keyword evidence="4" id="KW-1185">Reference proteome</keyword>